<reference evidence="2" key="1">
    <citation type="journal article" date="2005" name="Nature">
        <title>The map-based sequence of the rice genome.</title>
        <authorList>
            <consortium name="International rice genome sequencing project (IRGSP)"/>
            <person name="Matsumoto T."/>
            <person name="Wu J."/>
            <person name="Kanamori H."/>
            <person name="Katayose Y."/>
            <person name="Fujisawa M."/>
            <person name="Namiki N."/>
            <person name="Mizuno H."/>
            <person name="Yamamoto K."/>
            <person name="Antonio B.A."/>
            <person name="Baba T."/>
            <person name="Sakata K."/>
            <person name="Nagamura Y."/>
            <person name="Aoki H."/>
            <person name="Arikawa K."/>
            <person name="Arita K."/>
            <person name="Bito T."/>
            <person name="Chiden Y."/>
            <person name="Fujitsuka N."/>
            <person name="Fukunaka R."/>
            <person name="Hamada M."/>
            <person name="Harada C."/>
            <person name="Hayashi A."/>
            <person name="Hijishita S."/>
            <person name="Honda M."/>
            <person name="Hosokawa S."/>
            <person name="Ichikawa Y."/>
            <person name="Idonuma A."/>
            <person name="Iijima M."/>
            <person name="Ikeda M."/>
            <person name="Ikeno M."/>
            <person name="Ito K."/>
            <person name="Ito S."/>
            <person name="Ito T."/>
            <person name="Ito Y."/>
            <person name="Ito Y."/>
            <person name="Iwabuchi A."/>
            <person name="Kamiya K."/>
            <person name="Karasawa W."/>
            <person name="Kurita K."/>
            <person name="Katagiri S."/>
            <person name="Kikuta A."/>
            <person name="Kobayashi H."/>
            <person name="Kobayashi N."/>
            <person name="Machita K."/>
            <person name="Maehara T."/>
            <person name="Masukawa M."/>
            <person name="Mizubayashi T."/>
            <person name="Mukai Y."/>
            <person name="Nagasaki H."/>
            <person name="Nagata Y."/>
            <person name="Naito S."/>
            <person name="Nakashima M."/>
            <person name="Nakama Y."/>
            <person name="Nakamichi Y."/>
            <person name="Nakamura M."/>
            <person name="Meguro A."/>
            <person name="Negishi M."/>
            <person name="Ohta I."/>
            <person name="Ohta T."/>
            <person name="Okamoto M."/>
            <person name="Ono N."/>
            <person name="Saji S."/>
            <person name="Sakaguchi M."/>
            <person name="Sakai K."/>
            <person name="Shibata M."/>
            <person name="Shimokawa T."/>
            <person name="Song J."/>
            <person name="Takazaki Y."/>
            <person name="Terasawa K."/>
            <person name="Tsugane M."/>
            <person name="Tsuji K."/>
            <person name="Ueda S."/>
            <person name="Waki K."/>
            <person name="Yamagata H."/>
            <person name="Yamamoto M."/>
            <person name="Yamamoto S."/>
            <person name="Yamane H."/>
            <person name="Yoshiki S."/>
            <person name="Yoshihara R."/>
            <person name="Yukawa K."/>
            <person name="Zhong H."/>
            <person name="Yano M."/>
            <person name="Yuan Q."/>
            <person name="Ouyang S."/>
            <person name="Liu J."/>
            <person name="Jones K.M."/>
            <person name="Gansberger K."/>
            <person name="Moffat K."/>
            <person name="Hill J."/>
            <person name="Bera J."/>
            <person name="Fadrosh D."/>
            <person name="Jin S."/>
            <person name="Johri S."/>
            <person name="Kim M."/>
            <person name="Overton L."/>
            <person name="Reardon M."/>
            <person name="Tsitrin T."/>
            <person name="Vuong H."/>
            <person name="Weaver B."/>
            <person name="Ciecko A."/>
            <person name="Tallon L."/>
            <person name="Jackson J."/>
            <person name="Pai G."/>
            <person name="Aken S.V."/>
            <person name="Utterback T."/>
            <person name="Reidmuller S."/>
            <person name="Feldblyum T."/>
            <person name="Hsiao J."/>
            <person name="Zismann V."/>
            <person name="Iobst S."/>
            <person name="de Vazeille A.R."/>
            <person name="Buell C.R."/>
            <person name="Ying K."/>
            <person name="Li Y."/>
            <person name="Lu T."/>
            <person name="Huang Y."/>
            <person name="Zhao Q."/>
            <person name="Feng Q."/>
            <person name="Zhang L."/>
            <person name="Zhu J."/>
            <person name="Weng Q."/>
            <person name="Mu J."/>
            <person name="Lu Y."/>
            <person name="Fan D."/>
            <person name="Liu Y."/>
            <person name="Guan J."/>
            <person name="Zhang Y."/>
            <person name="Yu S."/>
            <person name="Liu X."/>
            <person name="Zhang Y."/>
            <person name="Hong G."/>
            <person name="Han B."/>
            <person name="Choisne N."/>
            <person name="Demange N."/>
            <person name="Orjeda G."/>
            <person name="Samain S."/>
            <person name="Cattolico L."/>
            <person name="Pelletier E."/>
            <person name="Couloux A."/>
            <person name="Segurens B."/>
            <person name="Wincker P."/>
            <person name="D'Hont A."/>
            <person name="Scarpelli C."/>
            <person name="Weissenbach J."/>
            <person name="Salanoubat M."/>
            <person name="Quetier F."/>
            <person name="Yu Y."/>
            <person name="Kim H.R."/>
            <person name="Rambo T."/>
            <person name="Currie J."/>
            <person name="Collura K."/>
            <person name="Luo M."/>
            <person name="Yang T."/>
            <person name="Ammiraju J.S.S."/>
            <person name="Engler F."/>
            <person name="Soderlund C."/>
            <person name="Wing R.A."/>
            <person name="Palmer L.E."/>
            <person name="de la Bastide M."/>
            <person name="Spiegel L."/>
            <person name="Nascimento L."/>
            <person name="Zutavern T."/>
            <person name="O'Shaughnessy A."/>
            <person name="Dike S."/>
            <person name="Dedhia N."/>
            <person name="Preston R."/>
            <person name="Balija V."/>
            <person name="McCombie W.R."/>
            <person name="Chow T."/>
            <person name="Chen H."/>
            <person name="Chung M."/>
            <person name="Chen C."/>
            <person name="Shaw J."/>
            <person name="Wu H."/>
            <person name="Hsiao K."/>
            <person name="Chao Y."/>
            <person name="Chu M."/>
            <person name="Cheng C."/>
            <person name="Hour A."/>
            <person name="Lee P."/>
            <person name="Lin S."/>
            <person name="Lin Y."/>
            <person name="Liou J."/>
            <person name="Liu S."/>
            <person name="Hsing Y."/>
            <person name="Raghuvanshi S."/>
            <person name="Mohanty A."/>
            <person name="Bharti A.K."/>
            <person name="Gaur A."/>
            <person name="Gupta V."/>
            <person name="Kumar D."/>
            <person name="Ravi V."/>
            <person name="Vij S."/>
            <person name="Kapur A."/>
            <person name="Khurana P."/>
            <person name="Khurana P."/>
            <person name="Khurana J.P."/>
            <person name="Tyagi A.K."/>
            <person name="Gaikwad K."/>
            <person name="Singh A."/>
            <person name="Dalal V."/>
            <person name="Srivastava S."/>
            <person name="Dixit A."/>
            <person name="Pal A.K."/>
            <person name="Ghazi I.A."/>
            <person name="Yadav M."/>
            <person name="Pandit A."/>
            <person name="Bhargava A."/>
            <person name="Sureshbabu K."/>
            <person name="Batra K."/>
            <person name="Sharma T.R."/>
            <person name="Mohapatra T."/>
            <person name="Singh N.K."/>
            <person name="Messing J."/>
            <person name="Nelson A.B."/>
            <person name="Fuks G."/>
            <person name="Kavchok S."/>
            <person name="Keizer G."/>
            <person name="Linton E."/>
            <person name="Llaca V."/>
            <person name="Song R."/>
            <person name="Tanyolac B."/>
            <person name="Young S."/>
            <person name="Ho-Il K."/>
            <person name="Hahn J.H."/>
            <person name="Sangsakoo G."/>
            <person name="Vanavichit A."/>
            <person name="de Mattos Luiz.A.T."/>
            <person name="Zimmer P.D."/>
            <person name="Malone G."/>
            <person name="Dellagostin O."/>
            <person name="de Oliveira A.C."/>
            <person name="Bevan M."/>
            <person name="Bancroft I."/>
            <person name="Minx P."/>
            <person name="Cordum H."/>
            <person name="Wilson R."/>
            <person name="Cheng Z."/>
            <person name="Jin W."/>
            <person name="Jiang J."/>
            <person name="Leong S.A."/>
            <person name="Iwama H."/>
            <person name="Gojobori T."/>
            <person name="Itoh T."/>
            <person name="Niimura Y."/>
            <person name="Fujii Y."/>
            <person name="Habara T."/>
            <person name="Sakai H."/>
            <person name="Sato Y."/>
            <person name="Wilson G."/>
            <person name="Kumar K."/>
            <person name="McCouch S."/>
            <person name="Juretic N."/>
            <person name="Hoen D."/>
            <person name="Wright S."/>
            <person name="Bruskiewich R."/>
            <person name="Bureau T."/>
            <person name="Miyao A."/>
            <person name="Hirochika H."/>
            <person name="Nishikawa T."/>
            <person name="Kadowaki K."/>
            <person name="Sugiura M."/>
            <person name="Burr B."/>
            <person name="Sasaki T."/>
        </authorList>
    </citation>
    <scope>NUCLEOTIDE SEQUENCE [LARGE SCALE GENOMIC DNA]</scope>
    <source>
        <strain evidence="2">cv. Nipponbare</strain>
    </source>
</reference>
<dbReference type="Proteomes" id="UP000059680">
    <property type="component" value="Chromosome 7"/>
</dbReference>
<dbReference type="ExpressionAtlas" id="A0A0P0X4R5">
    <property type="expression patterns" value="baseline and differential"/>
</dbReference>
<reference evidence="1 2" key="2">
    <citation type="journal article" date="2013" name="Plant Cell Physiol.">
        <title>Rice Annotation Project Database (RAP-DB): an integrative and interactive database for rice genomics.</title>
        <authorList>
            <person name="Sakai H."/>
            <person name="Lee S.S."/>
            <person name="Tanaka T."/>
            <person name="Numa H."/>
            <person name="Kim J."/>
            <person name="Kawahara Y."/>
            <person name="Wakimoto H."/>
            <person name="Yang C.C."/>
            <person name="Iwamoto M."/>
            <person name="Abe T."/>
            <person name="Yamada Y."/>
            <person name="Muto A."/>
            <person name="Inokuchi H."/>
            <person name="Ikemura T."/>
            <person name="Matsumoto T."/>
            <person name="Sasaki T."/>
            <person name="Itoh T."/>
        </authorList>
    </citation>
    <scope>NUCLEOTIDE SEQUENCE [LARGE SCALE GENOMIC DNA]</scope>
    <source>
        <strain evidence="2">cv. Nipponbare</strain>
    </source>
</reference>
<organism evidence="1 2">
    <name type="scientific">Oryza sativa subsp. japonica</name>
    <name type="common">Rice</name>
    <dbReference type="NCBI Taxonomy" id="39947"/>
    <lineage>
        <taxon>Eukaryota</taxon>
        <taxon>Viridiplantae</taxon>
        <taxon>Streptophyta</taxon>
        <taxon>Embryophyta</taxon>
        <taxon>Tracheophyta</taxon>
        <taxon>Spermatophyta</taxon>
        <taxon>Magnoliopsida</taxon>
        <taxon>Liliopsida</taxon>
        <taxon>Poales</taxon>
        <taxon>Poaceae</taxon>
        <taxon>BOP clade</taxon>
        <taxon>Oryzoideae</taxon>
        <taxon>Oryzeae</taxon>
        <taxon>Oryzinae</taxon>
        <taxon>Oryza</taxon>
        <taxon>Oryza sativa</taxon>
    </lineage>
</organism>
<name>A0A0P0X4R5_ORYSJ</name>
<dbReference type="Gramene" id="Os07t0296000-01">
    <property type="protein sequence ID" value="Os07t0296000-01"/>
    <property type="gene ID" value="Os07g0296000"/>
</dbReference>
<protein>
    <submittedName>
        <fullName evidence="1">Os07g0296000 protein</fullName>
    </submittedName>
</protein>
<dbReference type="InParanoid" id="A0A0P0X4R5"/>
<keyword evidence="2" id="KW-1185">Reference proteome</keyword>
<evidence type="ECO:0000313" key="2">
    <source>
        <dbReference type="Proteomes" id="UP000059680"/>
    </source>
</evidence>
<gene>
    <name evidence="1" type="ordered locus">Os07g0296000</name>
    <name evidence="1" type="ORF">OSNPB_070296000</name>
</gene>
<dbReference type="EMBL" id="AP014963">
    <property type="protein sequence ID" value="BAT01057.1"/>
    <property type="molecule type" value="Genomic_DNA"/>
</dbReference>
<reference evidence="1 2" key="3">
    <citation type="journal article" date="2013" name="Rice">
        <title>Improvement of the Oryza sativa Nipponbare reference genome using next generation sequence and optical map data.</title>
        <authorList>
            <person name="Kawahara Y."/>
            <person name="de la Bastide M."/>
            <person name="Hamilton J.P."/>
            <person name="Kanamori H."/>
            <person name="McCombie W.R."/>
            <person name="Ouyang S."/>
            <person name="Schwartz D.C."/>
            <person name="Tanaka T."/>
            <person name="Wu J."/>
            <person name="Zhou S."/>
            <person name="Childs K.L."/>
            <person name="Davidson R.M."/>
            <person name="Lin H."/>
            <person name="Quesada-Ocampo L."/>
            <person name="Vaillancourt B."/>
            <person name="Sakai H."/>
            <person name="Lee S.S."/>
            <person name="Kim J."/>
            <person name="Numa H."/>
            <person name="Itoh T."/>
            <person name="Buell C.R."/>
            <person name="Matsumoto T."/>
        </authorList>
    </citation>
    <scope>NUCLEOTIDE SEQUENCE [LARGE SCALE GENOMIC DNA]</scope>
    <source>
        <strain evidence="2">cv. Nipponbare</strain>
    </source>
</reference>
<dbReference type="PaxDb" id="39947-A0A0P0X4R5"/>
<dbReference type="AlphaFoldDB" id="A0A0P0X4R5"/>
<sequence length="97" mass="10576">MDLAAMSEAKVLVLASSLLCAKKTSLRPWILSCGKNNGLASTMAAIMSLACRSSRRISSPPTGAYTTMRTQRRWGLRAPPPNLLICQPRRLGEEGMR</sequence>
<evidence type="ECO:0000313" key="1">
    <source>
        <dbReference type="EMBL" id="BAT01057.1"/>
    </source>
</evidence>
<accession>A0A0P0X4R5</accession>
<proteinExistence type="predicted"/>